<dbReference type="EMBL" id="KX828176">
    <property type="protein sequence ID" value="APD80608.1"/>
    <property type="molecule type" value="Genomic_DNA"/>
</dbReference>
<feature type="domain" description="Homing endonuclease LAGLIDADG" evidence="1">
    <location>
        <begin position="21"/>
        <end position="174"/>
    </location>
</feature>
<dbReference type="EMBL" id="KX828176">
    <property type="protein sequence ID" value="APD80650.1"/>
    <property type="molecule type" value="Genomic_DNA"/>
</dbReference>
<dbReference type="GeneID" id="30522911"/>
<dbReference type="AlphaFoldDB" id="A0A1L2M582"/>
<keyword evidence="2" id="KW-0378">Hydrolase</keyword>
<dbReference type="GeneID" id="30522985"/>
<evidence type="ECO:0000313" key="3">
    <source>
        <dbReference type="EMBL" id="APD80650.1"/>
    </source>
</evidence>
<dbReference type="Pfam" id="PF03161">
    <property type="entry name" value="LAGLIDADG_2"/>
    <property type="match status" value="1"/>
</dbReference>
<keyword evidence="2" id="KW-0540">Nuclease</keyword>
<dbReference type="InterPro" id="IPR004860">
    <property type="entry name" value="LAGLIDADG_dom"/>
</dbReference>
<protein>
    <submittedName>
        <fullName evidence="2">LAGLIDADG DNA endonuclease</fullName>
    </submittedName>
</protein>
<dbReference type="RefSeq" id="YP_009329561.1">
    <property type="nucleotide sequence ID" value="NC_032109.1"/>
</dbReference>
<gene>
    <name evidence="2" type="primary">orf857</name>
    <name evidence="3" type="synonym">orf19</name>
</gene>
<geneLocation type="plastid" evidence="2"/>
<accession>A0A1L2M582</accession>
<organism evidence="2">
    <name type="scientific">Chlamydomonas leiostraca</name>
    <dbReference type="NCBI Taxonomy" id="1034604"/>
    <lineage>
        <taxon>Eukaryota</taxon>
        <taxon>Viridiplantae</taxon>
        <taxon>Chlorophyta</taxon>
        <taxon>core chlorophytes</taxon>
        <taxon>Chlorophyceae</taxon>
        <taxon>CS clade</taxon>
        <taxon>Chlamydomonadales</taxon>
        <taxon>Chlamydomonadaceae</taxon>
        <taxon>Chlamydomonas</taxon>
    </lineage>
</organism>
<dbReference type="RefSeq" id="YP_009329518.1">
    <property type="nucleotide sequence ID" value="NC_032109.1"/>
</dbReference>
<reference evidence="2" key="1">
    <citation type="submission" date="2016-09" db="EMBL/GenBank/DDBJ databases">
        <title>The plastid genome of Polytoma uvella is the largest known among non-photosynthetic algae and plants and reveals contrasting evolutionary paths to nonphotosynthetic life styles.</title>
        <authorList>
            <person name="Figueroa-Martinez F.J."/>
            <person name="Nedelcu A."/>
            <person name="Smith D.R."/>
            <person name="Reyes-Prieto A."/>
        </authorList>
    </citation>
    <scope>NUCLEOTIDE SEQUENCE</scope>
    <source>
        <strain evidence="2">SAG 11-49</strain>
    </source>
</reference>
<evidence type="ECO:0000313" key="2">
    <source>
        <dbReference type="EMBL" id="APD80608.1"/>
    </source>
</evidence>
<evidence type="ECO:0000259" key="1">
    <source>
        <dbReference type="Pfam" id="PF03161"/>
    </source>
</evidence>
<keyword evidence="2" id="KW-0255">Endonuclease</keyword>
<dbReference type="Gene3D" id="3.10.28.10">
    <property type="entry name" value="Homing endonucleases"/>
    <property type="match status" value="2"/>
</dbReference>
<proteinExistence type="predicted"/>
<sequence>MTVIQNNNQSNLEPLTVEERALIMGTLLGDAHLQKRGPKSYRLKVDHAIDQAGLVLWKYRKLQRLCQLTQPPKETTDKKGYKGLEFYTSSGVYLAEFHELFYEYRKAPTGEKTVYVKRVTQKLVDNLPIHPTVLATFFMDDGSVRNDCYAGKIATQGFPLEDCHLLTQYLDKCGVTGSKVVPHTKKSGQYYLSLPAKSGTFEKLISIVEPIIREVPGMIYKLNEARKPRND</sequence>
<keyword evidence="2" id="KW-0934">Plastid</keyword>
<dbReference type="GO" id="GO:0004519">
    <property type="term" value="F:endonuclease activity"/>
    <property type="evidence" value="ECO:0007669"/>
    <property type="project" value="UniProtKB-KW"/>
</dbReference>
<dbReference type="InterPro" id="IPR027434">
    <property type="entry name" value="Homing_endonucl"/>
</dbReference>
<dbReference type="SUPFAM" id="SSF55608">
    <property type="entry name" value="Homing endonucleases"/>
    <property type="match status" value="1"/>
</dbReference>
<name>A0A1L2M582_9CHLO</name>